<comment type="caution">
    <text evidence="1">The sequence shown here is derived from an EMBL/GenBank/DDBJ whole genome shotgun (WGS) entry which is preliminary data.</text>
</comment>
<keyword evidence="2" id="KW-1185">Reference proteome</keyword>
<name>A0ABV6DI81_9BACL</name>
<reference evidence="1 2" key="1">
    <citation type="submission" date="2024-09" db="EMBL/GenBank/DDBJ databases">
        <authorList>
            <person name="Sun Q."/>
            <person name="Mori K."/>
        </authorList>
    </citation>
    <scope>NUCLEOTIDE SEQUENCE [LARGE SCALE GENOMIC DNA]</scope>
    <source>
        <strain evidence="1 2">CCM 7759</strain>
    </source>
</reference>
<organism evidence="1 2">
    <name type="scientific">Paenibacillus chartarius</name>
    <dbReference type="NCBI Taxonomy" id="747481"/>
    <lineage>
        <taxon>Bacteria</taxon>
        <taxon>Bacillati</taxon>
        <taxon>Bacillota</taxon>
        <taxon>Bacilli</taxon>
        <taxon>Bacillales</taxon>
        <taxon>Paenibacillaceae</taxon>
        <taxon>Paenibacillus</taxon>
    </lineage>
</organism>
<protein>
    <submittedName>
        <fullName evidence="1">DUF2524 domain-containing protein</fullName>
    </submittedName>
</protein>
<dbReference type="EMBL" id="JBHLWN010000029">
    <property type="protein sequence ID" value="MFC0212360.1"/>
    <property type="molecule type" value="Genomic_DNA"/>
</dbReference>
<dbReference type="RefSeq" id="WP_377469510.1">
    <property type="nucleotide sequence ID" value="NZ_JBHLWN010000029.1"/>
</dbReference>
<sequence length="65" mass="7370">MIDNLESSYDCSNAGADLHALKEELREMQASSQGRQPTLEEQEQYNRLINQISFIENKCSIPPKG</sequence>
<dbReference type="Proteomes" id="UP001589776">
    <property type="component" value="Unassembled WGS sequence"/>
</dbReference>
<gene>
    <name evidence="1" type="ORF">ACFFK0_07785</name>
</gene>
<evidence type="ECO:0000313" key="2">
    <source>
        <dbReference type="Proteomes" id="UP001589776"/>
    </source>
</evidence>
<proteinExistence type="predicted"/>
<accession>A0ABV6DI81</accession>
<evidence type="ECO:0000313" key="1">
    <source>
        <dbReference type="EMBL" id="MFC0212360.1"/>
    </source>
</evidence>